<sequence>MLLCSKGERVKKQKRRKKKCGGKQRKVEPGVLATCDCERKSKATKLASDSGKTRVLYLFLLQSNLSAT</sequence>
<protein>
    <submittedName>
        <fullName evidence="2">Uncharacterized protein</fullName>
    </submittedName>
</protein>
<organism evidence="2 3">
    <name type="scientific">Phaseolus coccineus</name>
    <name type="common">Scarlet runner bean</name>
    <name type="synonym">Phaseolus multiflorus</name>
    <dbReference type="NCBI Taxonomy" id="3886"/>
    <lineage>
        <taxon>Eukaryota</taxon>
        <taxon>Viridiplantae</taxon>
        <taxon>Streptophyta</taxon>
        <taxon>Embryophyta</taxon>
        <taxon>Tracheophyta</taxon>
        <taxon>Spermatophyta</taxon>
        <taxon>Magnoliopsida</taxon>
        <taxon>eudicotyledons</taxon>
        <taxon>Gunneridae</taxon>
        <taxon>Pentapetalae</taxon>
        <taxon>rosids</taxon>
        <taxon>fabids</taxon>
        <taxon>Fabales</taxon>
        <taxon>Fabaceae</taxon>
        <taxon>Papilionoideae</taxon>
        <taxon>50 kb inversion clade</taxon>
        <taxon>NPAAA clade</taxon>
        <taxon>indigoferoid/millettioid clade</taxon>
        <taxon>Phaseoleae</taxon>
        <taxon>Phaseolus</taxon>
    </lineage>
</organism>
<feature type="compositionally biased region" description="Basic and acidic residues" evidence="1">
    <location>
        <begin position="1"/>
        <end position="10"/>
    </location>
</feature>
<gene>
    <name evidence="2" type="ORF">VNO80_22334</name>
</gene>
<keyword evidence="3" id="KW-1185">Reference proteome</keyword>
<evidence type="ECO:0000313" key="2">
    <source>
        <dbReference type="EMBL" id="KAK7347795.1"/>
    </source>
</evidence>
<dbReference type="EMBL" id="JAYMYR010000008">
    <property type="protein sequence ID" value="KAK7347795.1"/>
    <property type="molecule type" value="Genomic_DNA"/>
</dbReference>
<evidence type="ECO:0000256" key="1">
    <source>
        <dbReference type="SAM" id="MobiDB-lite"/>
    </source>
</evidence>
<accession>A0AAN9QRN6</accession>
<reference evidence="2 3" key="1">
    <citation type="submission" date="2024-01" db="EMBL/GenBank/DDBJ databases">
        <title>The genomes of 5 underutilized Papilionoideae crops provide insights into root nodulation and disease resistanc.</title>
        <authorList>
            <person name="Jiang F."/>
        </authorList>
    </citation>
    <scope>NUCLEOTIDE SEQUENCE [LARGE SCALE GENOMIC DNA]</scope>
    <source>
        <strain evidence="2">JINMINGXINNONG_FW02</strain>
        <tissue evidence="2">Leaves</tissue>
    </source>
</reference>
<name>A0AAN9QRN6_PHACN</name>
<evidence type="ECO:0000313" key="3">
    <source>
        <dbReference type="Proteomes" id="UP001374584"/>
    </source>
</evidence>
<comment type="caution">
    <text evidence="2">The sequence shown here is derived from an EMBL/GenBank/DDBJ whole genome shotgun (WGS) entry which is preliminary data.</text>
</comment>
<dbReference type="AlphaFoldDB" id="A0AAN9QRN6"/>
<proteinExistence type="predicted"/>
<dbReference type="Proteomes" id="UP001374584">
    <property type="component" value="Unassembled WGS sequence"/>
</dbReference>
<feature type="region of interest" description="Disordered" evidence="1">
    <location>
        <begin position="1"/>
        <end position="25"/>
    </location>
</feature>
<feature type="compositionally biased region" description="Basic residues" evidence="1">
    <location>
        <begin position="11"/>
        <end position="24"/>
    </location>
</feature>